<evidence type="ECO:0000313" key="2">
    <source>
        <dbReference type="EMBL" id="KAK5952423.1"/>
    </source>
</evidence>
<feature type="region of interest" description="Disordered" evidence="1">
    <location>
        <begin position="132"/>
        <end position="172"/>
    </location>
</feature>
<dbReference type="Proteomes" id="UP001316803">
    <property type="component" value="Unassembled WGS sequence"/>
</dbReference>
<feature type="compositionally biased region" description="Low complexity" evidence="1">
    <location>
        <begin position="49"/>
        <end position="67"/>
    </location>
</feature>
<evidence type="ECO:0000256" key="1">
    <source>
        <dbReference type="SAM" id="MobiDB-lite"/>
    </source>
</evidence>
<protein>
    <submittedName>
        <fullName evidence="2">Uncharacterized protein</fullName>
    </submittedName>
</protein>
<feature type="compositionally biased region" description="Gly residues" evidence="1">
    <location>
        <begin position="211"/>
        <end position="223"/>
    </location>
</feature>
<comment type="caution">
    <text evidence="2">The sequence shown here is derived from an EMBL/GenBank/DDBJ whole genome shotgun (WGS) entry which is preliminary data.</text>
</comment>
<name>A0AAN8EUK5_9EURO</name>
<feature type="region of interest" description="Disordered" evidence="1">
    <location>
        <begin position="1"/>
        <end position="85"/>
    </location>
</feature>
<dbReference type="AlphaFoldDB" id="A0AAN8EUK5"/>
<feature type="compositionally biased region" description="Basic and acidic residues" evidence="1">
    <location>
        <begin position="152"/>
        <end position="168"/>
    </location>
</feature>
<sequence>MPIESTDTNIRPRKQTTQDRALHLDIMTTKQSTQNPTSPTCLSGIGTDTSTSNTNPRNPHNPNSTPSHPFPRPPKPALIRQQKQTYQDDLATMGFLIDEPLLHTRHSVAFRYQERRDNMAEQRRELAELPFGVEGWTPPPSAALTRPANDNEVVRSRGRGGEKNKKEEEGDVVPTRYVQTREETRRMRRGRSPERREREAVGRMLMVGIGGGGGEGRGNGNGNTLGAAMPVAPRRRERFW</sequence>
<feature type="region of interest" description="Disordered" evidence="1">
    <location>
        <begin position="211"/>
        <end position="240"/>
    </location>
</feature>
<accession>A0AAN8EUK5</accession>
<gene>
    <name evidence="2" type="ORF">OHC33_006466</name>
</gene>
<organism evidence="2 3">
    <name type="scientific">Knufia fluminis</name>
    <dbReference type="NCBI Taxonomy" id="191047"/>
    <lineage>
        <taxon>Eukaryota</taxon>
        <taxon>Fungi</taxon>
        <taxon>Dikarya</taxon>
        <taxon>Ascomycota</taxon>
        <taxon>Pezizomycotina</taxon>
        <taxon>Eurotiomycetes</taxon>
        <taxon>Chaetothyriomycetidae</taxon>
        <taxon>Chaetothyriales</taxon>
        <taxon>Trichomeriaceae</taxon>
        <taxon>Knufia</taxon>
    </lineage>
</organism>
<feature type="compositionally biased region" description="Polar residues" evidence="1">
    <location>
        <begin position="28"/>
        <end position="41"/>
    </location>
</feature>
<reference evidence="2 3" key="1">
    <citation type="submission" date="2022-12" db="EMBL/GenBank/DDBJ databases">
        <title>Genomic features and morphological characterization of a novel Knufia sp. strain isolated from spacecraft assembly facility.</title>
        <authorList>
            <person name="Teixeira M."/>
            <person name="Chander A.M."/>
            <person name="Stajich J.E."/>
            <person name="Venkateswaran K."/>
        </authorList>
    </citation>
    <scope>NUCLEOTIDE SEQUENCE [LARGE SCALE GENOMIC DNA]</scope>
    <source>
        <strain evidence="2 3">FJI-L2-BK-P2</strain>
    </source>
</reference>
<dbReference type="EMBL" id="JAKLMC020000015">
    <property type="protein sequence ID" value="KAK5952423.1"/>
    <property type="molecule type" value="Genomic_DNA"/>
</dbReference>
<keyword evidence="3" id="KW-1185">Reference proteome</keyword>
<evidence type="ECO:0000313" key="3">
    <source>
        <dbReference type="Proteomes" id="UP001316803"/>
    </source>
</evidence>
<proteinExistence type="predicted"/>